<dbReference type="GO" id="GO:0006801">
    <property type="term" value="P:superoxide metabolic process"/>
    <property type="evidence" value="ECO:0007669"/>
    <property type="project" value="InterPro"/>
</dbReference>
<dbReference type="AlphaFoldDB" id="A0A6C0LY18"/>
<dbReference type="Pfam" id="PF19197">
    <property type="entry name" value="DUF5872"/>
    <property type="match status" value="1"/>
</dbReference>
<evidence type="ECO:0000259" key="2">
    <source>
        <dbReference type="Pfam" id="PF19197"/>
    </source>
</evidence>
<dbReference type="SUPFAM" id="SSF49329">
    <property type="entry name" value="Cu,Zn superoxide dismutase-like"/>
    <property type="match status" value="1"/>
</dbReference>
<name>A0A6C0LY18_9ZZZZ</name>
<dbReference type="InterPro" id="IPR043803">
    <property type="entry name" value="DUF5872"/>
</dbReference>
<dbReference type="EMBL" id="MN740585">
    <property type="protein sequence ID" value="QHU35280.1"/>
    <property type="molecule type" value="Genomic_DNA"/>
</dbReference>
<protein>
    <recommendedName>
        <fullName evidence="4">Superoxide dismutase copper/zinc binding domain-containing protein</fullName>
    </recommendedName>
</protein>
<evidence type="ECO:0000313" key="3">
    <source>
        <dbReference type="EMBL" id="QHU35280.1"/>
    </source>
</evidence>
<organism evidence="3">
    <name type="scientific">viral metagenome</name>
    <dbReference type="NCBI Taxonomy" id="1070528"/>
    <lineage>
        <taxon>unclassified sequences</taxon>
        <taxon>metagenomes</taxon>
        <taxon>organismal metagenomes</taxon>
    </lineage>
</organism>
<feature type="domain" description="Superoxide dismutase copper/zinc binding" evidence="1">
    <location>
        <begin position="170"/>
        <end position="302"/>
    </location>
</feature>
<dbReference type="Gene3D" id="2.60.40.200">
    <property type="entry name" value="Superoxide dismutase, copper/zinc binding domain"/>
    <property type="match status" value="1"/>
</dbReference>
<evidence type="ECO:0008006" key="4">
    <source>
        <dbReference type="Google" id="ProtNLM"/>
    </source>
</evidence>
<sequence length="305" mass="35321">MPNPRDNILYNKIKKKVYKKNPKHSAYRSGILVQEYKKAFKKKYGSKNPYIGKKTKKIGLRRWFDEKWVNQRGEVGYKYKNDIYRPLKRITKRTPITHGELNKKEIKRARKLKYTKGRVNRFRKKGGVWTRKQKQNVNCKKPKGFSQRQHCNYGRVSKKAKAIFKKKNNVSGKVIFEQVKHGVRIKYDIKGLKNGKHGFHIHEIGNFNKDCLKAGPHFNPHGHKHSGRKSKKRHIGDLGNVITKNRKTKGSFIDKKLSLFGKNNIIGRSVIIHDLKDDLGKGKNDESLKTGNAGARLNCGKIVLS</sequence>
<proteinExistence type="predicted"/>
<dbReference type="InterPro" id="IPR024134">
    <property type="entry name" value="SOD_Cu/Zn_/chaperone"/>
</dbReference>
<evidence type="ECO:0000259" key="1">
    <source>
        <dbReference type="Pfam" id="PF00080"/>
    </source>
</evidence>
<dbReference type="GO" id="GO:0005507">
    <property type="term" value="F:copper ion binding"/>
    <property type="evidence" value="ECO:0007669"/>
    <property type="project" value="InterPro"/>
</dbReference>
<dbReference type="InterPro" id="IPR036423">
    <property type="entry name" value="SOD-like_Cu/Zn_dom_sf"/>
</dbReference>
<accession>A0A6C0LY18</accession>
<dbReference type="CDD" id="cd00305">
    <property type="entry name" value="Cu-Zn_Superoxide_Dismutase"/>
    <property type="match status" value="1"/>
</dbReference>
<dbReference type="Pfam" id="PF00080">
    <property type="entry name" value="Sod_Cu"/>
    <property type="match status" value="1"/>
</dbReference>
<dbReference type="PANTHER" id="PTHR10003">
    <property type="entry name" value="SUPEROXIDE DISMUTASE CU-ZN -RELATED"/>
    <property type="match status" value="1"/>
</dbReference>
<feature type="domain" description="DUF5872" evidence="2">
    <location>
        <begin position="4"/>
        <end position="115"/>
    </location>
</feature>
<dbReference type="InterPro" id="IPR001424">
    <property type="entry name" value="SOD_Cu_Zn_dom"/>
</dbReference>
<dbReference type="PRINTS" id="PR00068">
    <property type="entry name" value="CUZNDISMTASE"/>
</dbReference>
<reference evidence="3" key="1">
    <citation type="journal article" date="2020" name="Nature">
        <title>Giant virus diversity and host interactions through global metagenomics.</title>
        <authorList>
            <person name="Schulz F."/>
            <person name="Roux S."/>
            <person name="Paez-Espino D."/>
            <person name="Jungbluth S."/>
            <person name="Walsh D.A."/>
            <person name="Denef V.J."/>
            <person name="McMahon K.D."/>
            <person name="Konstantinidis K.T."/>
            <person name="Eloe-Fadrosh E.A."/>
            <person name="Kyrpides N.C."/>
            <person name="Woyke T."/>
        </authorList>
    </citation>
    <scope>NUCLEOTIDE SEQUENCE</scope>
    <source>
        <strain evidence="3">GVMAG-S-1017745-26</strain>
    </source>
</reference>